<evidence type="ECO:0000313" key="8">
    <source>
        <dbReference type="EMBL" id="KRN88429.1"/>
    </source>
</evidence>
<dbReference type="InterPro" id="IPR050644">
    <property type="entry name" value="PG_Glycine_Bridge_Synth"/>
</dbReference>
<keyword evidence="6" id="KW-0961">Cell wall biogenesis/degradation</keyword>
<comment type="similarity">
    <text evidence="1">Belongs to the FemABX family.</text>
</comment>
<keyword evidence="5" id="KW-0012">Acyltransferase</keyword>
<dbReference type="PATRIC" id="fig|1122146.4.peg.405"/>
<keyword evidence="2" id="KW-0808">Transferase</keyword>
<sequence length="400" mass="46704">MLRITDQINKEEYVEFFKQYDNANILQNYDWKGVKEGEGWTFTYLGVYDDDKLVLVAALLKRTIKKIFKMAYIARGPVGMIDNSEYMQYFIDNVKQFVQDCTFLKFDVNCLESSSLLGNDQSVNEYAKIIDTTFKKSGYTKVASEHMSDTIQPRYNANIYITEESCDLKSYNSKLRSSLSIKNKPYLSFENVDEKNLDDFIDCINDTEKRQGIHLRNRDYFLKMMQSMPDNYLLTLTKLNLKTAVEYTKENIAQLENEIENAPKRQVKALQSRLKKQNELLEFFEEKLAAADTETVYINGQMVLISGKVAEGLYAGNKSEFINIRAMNALYFYQIQQCYNRGLKVFGLGGIDNSLSDGLYRFKKKFNPHVDIYLGEYDFVIKPMKYKLFNFLLNVRKKMK</sequence>
<dbReference type="PANTHER" id="PTHR36174:SF1">
    <property type="entry name" value="LIPID II:GLYCINE GLYCYLTRANSFERASE"/>
    <property type="match status" value="1"/>
</dbReference>
<evidence type="ECO:0000256" key="5">
    <source>
        <dbReference type="ARBA" id="ARBA00023315"/>
    </source>
</evidence>
<gene>
    <name evidence="8" type="ORF">IV53_GL000393</name>
</gene>
<name>A0A0R2KQ98_9LACO</name>
<keyword evidence="3" id="KW-0133">Cell shape</keyword>
<dbReference type="PANTHER" id="PTHR36174">
    <property type="entry name" value="LIPID II:GLYCINE GLYCYLTRANSFERASE"/>
    <property type="match status" value="1"/>
</dbReference>
<dbReference type="AlphaFoldDB" id="A0A0R2KQ98"/>
<reference evidence="8 9" key="1">
    <citation type="journal article" date="2015" name="Genome Announc.">
        <title>Expanding the biotechnology potential of lactobacilli through comparative genomics of 213 strains and associated genera.</title>
        <authorList>
            <person name="Sun Z."/>
            <person name="Harris H.M."/>
            <person name="McCann A."/>
            <person name="Guo C."/>
            <person name="Argimon S."/>
            <person name="Zhang W."/>
            <person name="Yang X."/>
            <person name="Jeffery I.B."/>
            <person name="Cooney J.C."/>
            <person name="Kagawa T.F."/>
            <person name="Liu W."/>
            <person name="Song Y."/>
            <person name="Salvetti E."/>
            <person name="Wrobel A."/>
            <person name="Rasinkangas P."/>
            <person name="Parkhill J."/>
            <person name="Rea M.C."/>
            <person name="O'Sullivan O."/>
            <person name="Ritari J."/>
            <person name="Douillard F.P."/>
            <person name="Paul Ross R."/>
            <person name="Yang R."/>
            <person name="Briner A.E."/>
            <person name="Felis G.E."/>
            <person name="de Vos W.M."/>
            <person name="Barrangou R."/>
            <person name="Klaenhammer T.R."/>
            <person name="Caufield P.W."/>
            <person name="Cui Y."/>
            <person name="Zhang H."/>
            <person name="O'Toole P.W."/>
        </authorList>
    </citation>
    <scope>NUCLEOTIDE SEQUENCE [LARGE SCALE GENOMIC DNA]</scope>
    <source>
        <strain evidence="8 9">DSM 22408</strain>
    </source>
</reference>
<dbReference type="InterPro" id="IPR003447">
    <property type="entry name" value="FEMABX"/>
</dbReference>
<accession>A0A0R2KQ98</accession>
<protein>
    <submittedName>
        <fullName evidence="8">Serine alanine-adding enzyme MurM</fullName>
    </submittedName>
</protein>
<dbReference type="GO" id="GO:0016755">
    <property type="term" value="F:aminoacyltransferase activity"/>
    <property type="evidence" value="ECO:0007669"/>
    <property type="project" value="InterPro"/>
</dbReference>
<keyword evidence="7" id="KW-0175">Coiled coil</keyword>
<evidence type="ECO:0000256" key="2">
    <source>
        <dbReference type="ARBA" id="ARBA00022679"/>
    </source>
</evidence>
<dbReference type="InterPro" id="IPR016181">
    <property type="entry name" value="Acyl_CoA_acyltransferase"/>
</dbReference>
<dbReference type="Proteomes" id="UP000051500">
    <property type="component" value="Unassembled WGS sequence"/>
</dbReference>
<feature type="coiled-coil region" evidence="7">
    <location>
        <begin position="238"/>
        <end position="294"/>
    </location>
</feature>
<dbReference type="PROSITE" id="PS51191">
    <property type="entry name" value="FEMABX"/>
    <property type="match status" value="1"/>
</dbReference>
<dbReference type="GO" id="GO:0008360">
    <property type="term" value="P:regulation of cell shape"/>
    <property type="evidence" value="ECO:0007669"/>
    <property type="project" value="UniProtKB-KW"/>
</dbReference>
<dbReference type="STRING" id="1122146.IV53_GL000393"/>
<organism evidence="8 9">
    <name type="scientific">Ligilactobacillus ceti DSM 22408</name>
    <dbReference type="NCBI Taxonomy" id="1122146"/>
    <lineage>
        <taxon>Bacteria</taxon>
        <taxon>Bacillati</taxon>
        <taxon>Bacillota</taxon>
        <taxon>Bacilli</taxon>
        <taxon>Lactobacillales</taxon>
        <taxon>Lactobacillaceae</taxon>
        <taxon>Ligilactobacillus</taxon>
    </lineage>
</organism>
<comment type="caution">
    <text evidence="8">The sequence shown here is derived from an EMBL/GenBank/DDBJ whole genome shotgun (WGS) entry which is preliminary data.</text>
</comment>
<evidence type="ECO:0000256" key="3">
    <source>
        <dbReference type="ARBA" id="ARBA00022960"/>
    </source>
</evidence>
<dbReference type="Gene3D" id="3.40.630.30">
    <property type="match status" value="2"/>
</dbReference>
<evidence type="ECO:0000313" key="9">
    <source>
        <dbReference type="Proteomes" id="UP000051500"/>
    </source>
</evidence>
<dbReference type="EMBL" id="JQBZ01000025">
    <property type="protein sequence ID" value="KRN88429.1"/>
    <property type="molecule type" value="Genomic_DNA"/>
</dbReference>
<evidence type="ECO:0000256" key="1">
    <source>
        <dbReference type="ARBA" id="ARBA00009943"/>
    </source>
</evidence>
<dbReference type="Gene3D" id="1.20.58.90">
    <property type="match status" value="1"/>
</dbReference>
<evidence type="ECO:0000256" key="7">
    <source>
        <dbReference type="SAM" id="Coils"/>
    </source>
</evidence>
<dbReference type="GO" id="GO:0009252">
    <property type="term" value="P:peptidoglycan biosynthetic process"/>
    <property type="evidence" value="ECO:0007669"/>
    <property type="project" value="UniProtKB-KW"/>
</dbReference>
<proteinExistence type="inferred from homology"/>
<keyword evidence="4" id="KW-0573">Peptidoglycan synthesis</keyword>
<dbReference type="RefSeq" id="WP_027106846.1">
    <property type="nucleotide sequence ID" value="NZ_JQBZ01000025.1"/>
</dbReference>
<keyword evidence="9" id="KW-1185">Reference proteome</keyword>
<dbReference type="OrthoDB" id="2173585at2"/>
<dbReference type="GO" id="GO:0071555">
    <property type="term" value="P:cell wall organization"/>
    <property type="evidence" value="ECO:0007669"/>
    <property type="project" value="UniProtKB-KW"/>
</dbReference>
<evidence type="ECO:0000256" key="4">
    <source>
        <dbReference type="ARBA" id="ARBA00022984"/>
    </source>
</evidence>
<evidence type="ECO:0000256" key="6">
    <source>
        <dbReference type="ARBA" id="ARBA00023316"/>
    </source>
</evidence>
<dbReference type="Pfam" id="PF02388">
    <property type="entry name" value="FemAB"/>
    <property type="match status" value="1"/>
</dbReference>
<dbReference type="eggNOG" id="COG2348">
    <property type="taxonomic scope" value="Bacteria"/>
</dbReference>
<dbReference type="SUPFAM" id="SSF55729">
    <property type="entry name" value="Acyl-CoA N-acyltransferases (Nat)"/>
    <property type="match status" value="2"/>
</dbReference>